<dbReference type="InterPro" id="IPR057561">
    <property type="entry name" value="NADase_transloc"/>
</dbReference>
<organism evidence="2 3">
    <name type="scientific">Leptospira weilii serovar Topaz str. LT2116</name>
    <dbReference type="NCBI Taxonomy" id="1088540"/>
    <lineage>
        <taxon>Bacteria</taxon>
        <taxon>Pseudomonadati</taxon>
        <taxon>Spirochaetota</taxon>
        <taxon>Spirochaetia</taxon>
        <taxon>Leptospirales</taxon>
        <taxon>Leptospiraceae</taxon>
        <taxon>Leptospira</taxon>
    </lineage>
</organism>
<gene>
    <name evidence="2" type="ORF">LEP1GSC188_1128</name>
</gene>
<proteinExistence type="predicted"/>
<dbReference type="Proteomes" id="UP000011770">
    <property type="component" value="Unassembled WGS sequence"/>
</dbReference>
<reference evidence="2 3" key="1">
    <citation type="submission" date="2013-01" db="EMBL/GenBank/DDBJ databases">
        <authorList>
            <person name="Harkins D.M."/>
            <person name="Durkin A.S."/>
            <person name="Brinkac L.M."/>
            <person name="Haft D.H."/>
            <person name="Selengut J.D."/>
            <person name="Sanka R."/>
            <person name="DePew J."/>
            <person name="Purushe J."/>
            <person name="Tulsiani S.M."/>
            <person name="Graham G.C."/>
            <person name="Burns M.-A."/>
            <person name="Dohnt M.F."/>
            <person name="Smythe L.D."/>
            <person name="McKay D.B."/>
            <person name="Craig S.B."/>
            <person name="Vinetz J.M."/>
            <person name="Sutton G.G."/>
            <person name="Nierman W.C."/>
            <person name="Fouts D.E."/>
        </authorList>
    </citation>
    <scope>NUCLEOTIDE SEQUENCE [LARGE SCALE GENOMIC DNA]</scope>
    <source>
        <strain evidence="2 3">LT2116</strain>
    </source>
</reference>
<comment type="caution">
    <text evidence="2">The sequence shown here is derived from an EMBL/GenBank/DDBJ whole genome shotgun (WGS) entry which is preliminary data.</text>
</comment>
<sequence length="47" mass="5301">MIHNGYGKSEETYYNNNRIKKAKLKIYEAGMSEGDGGKLYISKSLSL</sequence>
<name>M3GCD1_9LEPT</name>
<dbReference type="Pfam" id="PF25302">
    <property type="entry name" value="NADase_transloc"/>
    <property type="match status" value="1"/>
</dbReference>
<feature type="non-terminal residue" evidence="2">
    <location>
        <position position="47"/>
    </location>
</feature>
<evidence type="ECO:0000259" key="1">
    <source>
        <dbReference type="Pfam" id="PF25302"/>
    </source>
</evidence>
<dbReference type="EMBL" id="AHOR02000012">
    <property type="protein sequence ID" value="EMF83574.1"/>
    <property type="molecule type" value="Genomic_DNA"/>
</dbReference>
<evidence type="ECO:0000313" key="3">
    <source>
        <dbReference type="Proteomes" id="UP000011770"/>
    </source>
</evidence>
<feature type="domain" description="NAD glycohydrolase translocation F5/8 type C" evidence="1">
    <location>
        <begin position="2"/>
        <end position="29"/>
    </location>
</feature>
<dbReference type="AlphaFoldDB" id="M3GCD1"/>
<evidence type="ECO:0000313" key="2">
    <source>
        <dbReference type="EMBL" id="EMF83574.1"/>
    </source>
</evidence>
<protein>
    <recommendedName>
        <fullName evidence="1">NAD glycohydrolase translocation F5/8 type C domain-containing protein</fullName>
    </recommendedName>
</protein>
<accession>M3GCD1</accession>